<keyword evidence="2" id="KW-0119">Carbohydrate metabolism</keyword>
<dbReference type="SUPFAM" id="SSF51004">
    <property type="entry name" value="C-terminal (heme d1) domain of cytochrome cd1-nitrite reductase"/>
    <property type="match status" value="1"/>
</dbReference>
<dbReference type="OrthoDB" id="9790815at2"/>
<gene>
    <name evidence="4" type="ORF">DES47_1021048</name>
</gene>
<protein>
    <submittedName>
        <fullName evidence="4">6-phosphogluconolactonase (Cycloisomerase 2 family)</fullName>
    </submittedName>
</protein>
<organism evidence="4 5">
    <name type="scientific">Roseateles toxinivorans</name>
    <dbReference type="NCBI Taxonomy" id="270368"/>
    <lineage>
        <taxon>Bacteria</taxon>
        <taxon>Pseudomonadati</taxon>
        <taxon>Pseudomonadota</taxon>
        <taxon>Betaproteobacteria</taxon>
        <taxon>Burkholderiales</taxon>
        <taxon>Sphaerotilaceae</taxon>
        <taxon>Roseateles</taxon>
    </lineage>
</organism>
<evidence type="ECO:0000256" key="3">
    <source>
        <dbReference type="SAM" id="MobiDB-lite"/>
    </source>
</evidence>
<dbReference type="Proteomes" id="UP000295361">
    <property type="component" value="Unassembled WGS sequence"/>
</dbReference>
<dbReference type="Gene3D" id="2.130.10.10">
    <property type="entry name" value="YVTN repeat-like/Quinoprotein amine dehydrogenase"/>
    <property type="match status" value="1"/>
</dbReference>
<dbReference type="PANTHER" id="PTHR30344:SF1">
    <property type="entry name" value="6-PHOSPHOGLUCONOLACTONASE"/>
    <property type="match status" value="1"/>
</dbReference>
<dbReference type="PANTHER" id="PTHR30344">
    <property type="entry name" value="6-PHOSPHOGLUCONOLACTONASE-RELATED"/>
    <property type="match status" value="1"/>
</dbReference>
<dbReference type="InParanoid" id="A0A4R6QQJ3"/>
<dbReference type="InterPro" id="IPR011048">
    <property type="entry name" value="Haem_d1_sf"/>
</dbReference>
<name>A0A4R6QQJ3_9BURK</name>
<dbReference type="InterPro" id="IPR015943">
    <property type="entry name" value="WD40/YVTN_repeat-like_dom_sf"/>
</dbReference>
<sequence>MTFPQALKAMPILSRPKYAYVGTSGPLSQGIHAFTHDEHSSLLQPMGVTPHRHNPSWLTVSADGRMLYVVNEHGDDEGPGGSLSAYRIAEDSGALNLLGTVPSGGIGPVHMSLHPGGRHVFVAHYGSADVAVVSLAADGRLGEVLCTRRADETGATLGPTRAARGPAGSHANSGHDAPHAHMAQCDPGGRYVLVTDLGLDCIVAWRFDATRGELSAPQRWQASPGAGPRHLAFHPQHAGHCYVLGEESSTLSWLAFDAGSGALTTRKELSSLPPGHQGTSYASDLGISADGRHLYALNRLHDSIAIFSLGADGAPSWQGEVWAQGSYPRSCTLDPGGRWLHVCNQRSDQITSFAIAADGSLQFSGQYVGVGNPTALVFA</sequence>
<evidence type="ECO:0000256" key="1">
    <source>
        <dbReference type="ARBA" id="ARBA00005564"/>
    </source>
</evidence>
<dbReference type="EMBL" id="SNXS01000002">
    <property type="protein sequence ID" value="TDP73286.1"/>
    <property type="molecule type" value="Genomic_DNA"/>
</dbReference>
<dbReference type="GO" id="GO:0016853">
    <property type="term" value="F:isomerase activity"/>
    <property type="evidence" value="ECO:0007669"/>
    <property type="project" value="UniProtKB-KW"/>
</dbReference>
<comment type="similarity">
    <text evidence="1">Belongs to the cycloisomerase 2 family.</text>
</comment>
<comment type="caution">
    <text evidence="4">The sequence shown here is derived from an EMBL/GenBank/DDBJ whole genome shotgun (WGS) entry which is preliminary data.</text>
</comment>
<proteinExistence type="inferred from homology"/>
<keyword evidence="5" id="KW-1185">Reference proteome</keyword>
<keyword evidence="2" id="KW-0313">Glucose metabolism</keyword>
<dbReference type="GO" id="GO:0006006">
    <property type="term" value="P:glucose metabolic process"/>
    <property type="evidence" value="ECO:0007669"/>
    <property type="project" value="UniProtKB-KW"/>
</dbReference>
<dbReference type="GO" id="GO:0017057">
    <property type="term" value="F:6-phosphogluconolactonase activity"/>
    <property type="evidence" value="ECO:0007669"/>
    <property type="project" value="TreeGrafter"/>
</dbReference>
<accession>A0A4R6QQJ3</accession>
<evidence type="ECO:0000313" key="4">
    <source>
        <dbReference type="EMBL" id="TDP73286.1"/>
    </source>
</evidence>
<dbReference type="Pfam" id="PF10282">
    <property type="entry name" value="Lactonase"/>
    <property type="match status" value="1"/>
</dbReference>
<dbReference type="InterPro" id="IPR050282">
    <property type="entry name" value="Cycloisomerase_2"/>
</dbReference>
<dbReference type="GO" id="GO:0005829">
    <property type="term" value="C:cytosol"/>
    <property type="evidence" value="ECO:0007669"/>
    <property type="project" value="TreeGrafter"/>
</dbReference>
<evidence type="ECO:0000256" key="2">
    <source>
        <dbReference type="ARBA" id="ARBA00022526"/>
    </source>
</evidence>
<dbReference type="FunCoup" id="A0A4R6QQJ3">
    <property type="interactions" value="166"/>
</dbReference>
<keyword evidence="4" id="KW-0413">Isomerase</keyword>
<feature type="region of interest" description="Disordered" evidence="3">
    <location>
        <begin position="155"/>
        <end position="179"/>
    </location>
</feature>
<evidence type="ECO:0000313" key="5">
    <source>
        <dbReference type="Proteomes" id="UP000295361"/>
    </source>
</evidence>
<reference evidence="4 5" key="1">
    <citation type="submission" date="2019-03" db="EMBL/GenBank/DDBJ databases">
        <title>Genomic Encyclopedia of Type Strains, Phase IV (KMG-IV): sequencing the most valuable type-strain genomes for metagenomic binning, comparative biology and taxonomic classification.</title>
        <authorList>
            <person name="Goeker M."/>
        </authorList>
    </citation>
    <scope>NUCLEOTIDE SEQUENCE [LARGE SCALE GENOMIC DNA]</scope>
    <source>
        <strain evidence="4 5">DSM 16998</strain>
    </source>
</reference>
<dbReference type="InterPro" id="IPR019405">
    <property type="entry name" value="Lactonase_7-beta_prop"/>
</dbReference>
<dbReference type="AlphaFoldDB" id="A0A4R6QQJ3"/>